<sequence length="772" mass="86278">MMKKMLLTTLLFKFDIHIGAVLVDMKNNNEDKDDGTPLETLTDAQIELMKSNVFPESCTHLSQGVHAFCFDISGLNGTIYCYTAFLSVSNSKSERSFDQYSFVIATRLSFYPLFLRLLDSINFLIDSSNLSPNEIFTLLAEFAFKWGKHLSLITFSKPAGLRNDSYGSSSSSSNSTNSSSDTSNSDSSDYSNNFVSSINSIETSLYSLLSLESLDRSNIIGNIEKKSSSITNLSSSNENEIDVQNSDNKEKTEELDVIQSNQNTTEYPILNSEQTHSETTSILNSDKDFSAIINLNLCLSISTRFELPLFNGVVPINPHPKLTHLLSTQSYFYCANPHFIGFDLITDIEEGFDGALMLWEACITDQPVFVIGSTPRKATNASFSVASLSYPEEPPAFIHPYISVTDKRFSGLMEKPKGIIGVSNPIVENLIGQRSKVIRVGFETNKKEVTQLVKNTKSAKRNSSAHFQTSYLPDASNNTRNNQYKEKQGNNYVIGNNKGYSPGAPSSLSMTKNPYPSSLMNMNINDKNQKNNETNLNKNNSLSFSKDDKSESYASVTNSPLPAKIPKMTKSPTMTMSLPNQTLKSNPIQRSQSVQSQMNDFQDLNSAQIRYKLFQNTKRLRKAICEAIDTQISFNILNVLLNNFDLSVIIGRLRANNILCSSPYIEFSSFLIRSKLFKRICKERLSTSSAVNKFLDLDITNLTPESAKKICIGMIHVIQEQNVGKELEKVIKRKLRLIAPIFQQQKQQKESGKTLNTNNDALKNCENEIPSS</sequence>
<feature type="region of interest" description="Disordered" evidence="1">
    <location>
        <begin position="518"/>
        <end position="573"/>
    </location>
</feature>
<feature type="region of interest" description="Disordered" evidence="1">
    <location>
        <begin position="231"/>
        <end position="251"/>
    </location>
</feature>
<evidence type="ECO:0000256" key="1">
    <source>
        <dbReference type="SAM" id="MobiDB-lite"/>
    </source>
</evidence>
<accession>A0ABR2JKE9</accession>
<dbReference type="Proteomes" id="UP001470230">
    <property type="component" value="Unassembled WGS sequence"/>
</dbReference>
<proteinExistence type="predicted"/>
<feature type="signal peptide" evidence="2">
    <location>
        <begin position="1"/>
        <end position="20"/>
    </location>
</feature>
<comment type="caution">
    <text evidence="3">The sequence shown here is derived from an EMBL/GenBank/DDBJ whole genome shotgun (WGS) entry which is preliminary data.</text>
</comment>
<evidence type="ECO:0000313" key="4">
    <source>
        <dbReference type="Proteomes" id="UP001470230"/>
    </source>
</evidence>
<feature type="region of interest" description="Disordered" evidence="1">
    <location>
        <begin position="749"/>
        <end position="772"/>
    </location>
</feature>
<keyword evidence="4" id="KW-1185">Reference proteome</keyword>
<reference evidence="3 4" key="1">
    <citation type="submission" date="2024-04" db="EMBL/GenBank/DDBJ databases">
        <title>Tritrichomonas musculus Genome.</title>
        <authorList>
            <person name="Alves-Ferreira E."/>
            <person name="Grigg M."/>
            <person name="Lorenzi H."/>
            <person name="Galac M."/>
        </authorList>
    </citation>
    <scope>NUCLEOTIDE SEQUENCE [LARGE SCALE GENOMIC DNA]</scope>
    <source>
        <strain evidence="3 4">EAF2021</strain>
    </source>
</reference>
<feature type="compositionally biased region" description="Low complexity" evidence="1">
    <location>
        <begin position="521"/>
        <end position="544"/>
    </location>
</feature>
<evidence type="ECO:0000313" key="3">
    <source>
        <dbReference type="EMBL" id="KAK8878374.1"/>
    </source>
</evidence>
<organism evidence="3 4">
    <name type="scientific">Tritrichomonas musculus</name>
    <dbReference type="NCBI Taxonomy" id="1915356"/>
    <lineage>
        <taxon>Eukaryota</taxon>
        <taxon>Metamonada</taxon>
        <taxon>Parabasalia</taxon>
        <taxon>Tritrichomonadida</taxon>
        <taxon>Tritrichomonadidae</taxon>
        <taxon>Tritrichomonas</taxon>
    </lineage>
</organism>
<feature type="region of interest" description="Disordered" evidence="1">
    <location>
        <begin position="456"/>
        <end position="483"/>
    </location>
</feature>
<keyword evidence="2" id="KW-0732">Signal</keyword>
<dbReference type="PANTHER" id="PTHR13677">
    <property type="entry name" value="LD41638P"/>
    <property type="match status" value="1"/>
</dbReference>
<name>A0ABR2JKE9_9EUKA</name>
<evidence type="ECO:0008006" key="5">
    <source>
        <dbReference type="Google" id="ProtNLM"/>
    </source>
</evidence>
<dbReference type="InterPro" id="IPR024224">
    <property type="entry name" value="DENND6"/>
</dbReference>
<feature type="chain" id="PRO_5047089756" description="UDENN FLCN/SMCR8-type domain-containing protein" evidence="2">
    <location>
        <begin position="21"/>
        <end position="772"/>
    </location>
</feature>
<feature type="compositionally biased region" description="Polar residues" evidence="1">
    <location>
        <begin position="456"/>
        <end position="482"/>
    </location>
</feature>
<protein>
    <recommendedName>
        <fullName evidence="5">UDENN FLCN/SMCR8-type domain-containing protein</fullName>
    </recommendedName>
</protein>
<dbReference type="EMBL" id="JAPFFF010000011">
    <property type="protein sequence ID" value="KAK8878374.1"/>
    <property type="molecule type" value="Genomic_DNA"/>
</dbReference>
<evidence type="ECO:0000256" key="2">
    <source>
        <dbReference type="SAM" id="SignalP"/>
    </source>
</evidence>
<gene>
    <name evidence="3" type="ORF">M9Y10_005142</name>
</gene>
<dbReference type="PANTHER" id="PTHR13677:SF0">
    <property type="entry name" value="LD41638P"/>
    <property type="match status" value="1"/>
</dbReference>
<feature type="region of interest" description="Disordered" evidence="1">
    <location>
        <begin position="166"/>
        <end position="189"/>
    </location>
</feature>